<proteinExistence type="predicted"/>
<dbReference type="EMBL" id="JABSTR010003792">
    <property type="protein sequence ID" value="KAH9385057.1"/>
    <property type="molecule type" value="Genomic_DNA"/>
</dbReference>
<evidence type="ECO:0000259" key="1">
    <source>
        <dbReference type="SMART" id="SM01100"/>
    </source>
</evidence>
<dbReference type="InterPro" id="IPR011074">
    <property type="entry name" value="CRAL/TRIO_N_dom"/>
</dbReference>
<feature type="domain" description="CRAL/TRIO N-terminal" evidence="1">
    <location>
        <begin position="32"/>
        <end position="57"/>
    </location>
</feature>
<evidence type="ECO:0000313" key="2">
    <source>
        <dbReference type="EMBL" id="KAH9385057.1"/>
    </source>
</evidence>
<gene>
    <name evidence="2" type="ORF">HPB48_027096</name>
</gene>
<dbReference type="InterPro" id="IPR036865">
    <property type="entry name" value="CRAL-TRIO_dom_sf"/>
</dbReference>
<dbReference type="Pfam" id="PF03765">
    <property type="entry name" value="CRAL_TRIO_N"/>
    <property type="match status" value="1"/>
</dbReference>
<dbReference type="PANTHER" id="PTHR10174:SF130">
    <property type="entry name" value="ALPHA-TOCOPHEROL TRANSFER PROTEIN-LIKE"/>
    <property type="match status" value="1"/>
</dbReference>
<dbReference type="GO" id="GO:0016020">
    <property type="term" value="C:membrane"/>
    <property type="evidence" value="ECO:0007669"/>
    <property type="project" value="TreeGrafter"/>
</dbReference>
<dbReference type="OrthoDB" id="16405at2759"/>
<name>A0A9J6HDI1_HAELO</name>
<dbReference type="PANTHER" id="PTHR10174">
    <property type="entry name" value="ALPHA-TOCOPHEROL TRANSFER PROTEIN-RELATED"/>
    <property type="match status" value="1"/>
</dbReference>
<dbReference type="SUPFAM" id="SSF46938">
    <property type="entry name" value="CRAL/TRIO N-terminal domain"/>
    <property type="match status" value="1"/>
</dbReference>
<keyword evidence="3" id="KW-1185">Reference proteome</keyword>
<comment type="caution">
    <text evidence="2">The sequence shown here is derived from an EMBL/GenBank/DDBJ whole genome shotgun (WGS) entry which is preliminary data.</text>
</comment>
<dbReference type="Gene3D" id="3.40.525.10">
    <property type="entry name" value="CRAL-TRIO lipid binding domain"/>
    <property type="match status" value="1"/>
</dbReference>
<dbReference type="VEuPathDB" id="VectorBase:HLOH_040836"/>
<protein>
    <recommendedName>
        <fullName evidence="1">CRAL/TRIO N-terminal domain-containing protein</fullName>
    </recommendedName>
</protein>
<dbReference type="GO" id="GO:1902936">
    <property type="term" value="F:phosphatidylinositol bisphosphate binding"/>
    <property type="evidence" value="ECO:0007669"/>
    <property type="project" value="TreeGrafter"/>
</dbReference>
<evidence type="ECO:0000313" key="3">
    <source>
        <dbReference type="Proteomes" id="UP000821853"/>
    </source>
</evidence>
<dbReference type="AlphaFoldDB" id="A0A9J6HDI1"/>
<dbReference type="SMART" id="SM01100">
    <property type="entry name" value="CRAL_TRIO_N"/>
    <property type="match status" value="1"/>
</dbReference>
<dbReference type="Proteomes" id="UP000821853">
    <property type="component" value="Unassembled WGS sequence"/>
</dbReference>
<dbReference type="InterPro" id="IPR036273">
    <property type="entry name" value="CRAL/TRIO_N_dom_sf"/>
</dbReference>
<accession>A0A9J6HDI1</accession>
<organism evidence="2 3">
    <name type="scientific">Haemaphysalis longicornis</name>
    <name type="common">Bush tick</name>
    <dbReference type="NCBI Taxonomy" id="44386"/>
    <lineage>
        <taxon>Eukaryota</taxon>
        <taxon>Metazoa</taxon>
        <taxon>Ecdysozoa</taxon>
        <taxon>Arthropoda</taxon>
        <taxon>Chelicerata</taxon>
        <taxon>Arachnida</taxon>
        <taxon>Acari</taxon>
        <taxon>Parasitiformes</taxon>
        <taxon>Ixodida</taxon>
        <taxon>Ixodoidea</taxon>
        <taxon>Ixodidae</taxon>
        <taxon>Haemaphysalinae</taxon>
        <taxon>Haemaphysalis</taxon>
    </lineage>
</organism>
<reference evidence="2 3" key="1">
    <citation type="journal article" date="2020" name="Cell">
        <title>Large-Scale Comparative Analyses of Tick Genomes Elucidate Their Genetic Diversity and Vector Capacities.</title>
        <authorList>
            <consortium name="Tick Genome and Microbiome Consortium (TIGMIC)"/>
            <person name="Jia N."/>
            <person name="Wang J."/>
            <person name="Shi W."/>
            <person name="Du L."/>
            <person name="Sun Y."/>
            <person name="Zhan W."/>
            <person name="Jiang J.F."/>
            <person name="Wang Q."/>
            <person name="Zhang B."/>
            <person name="Ji P."/>
            <person name="Bell-Sakyi L."/>
            <person name="Cui X.M."/>
            <person name="Yuan T.T."/>
            <person name="Jiang B.G."/>
            <person name="Yang W.F."/>
            <person name="Lam T.T."/>
            <person name="Chang Q.C."/>
            <person name="Ding S.J."/>
            <person name="Wang X.J."/>
            <person name="Zhu J.G."/>
            <person name="Ruan X.D."/>
            <person name="Zhao L."/>
            <person name="Wei J.T."/>
            <person name="Ye R.Z."/>
            <person name="Que T.C."/>
            <person name="Du C.H."/>
            <person name="Zhou Y.H."/>
            <person name="Cheng J.X."/>
            <person name="Dai P.F."/>
            <person name="Guo W.B."/>
            <person name="Han X.H."/>
            <person name="Huang E.J."/>
            <person name="Li L.F."/>
            <person name="Wei W."/>
            <person name="Gao Y.C."/>
            <person name="Liu J.Z."/>
            <person name="Shao H.Z."/>
            <person name="Wang X."/>
            <person name="Wang C.C."/>
            <person name="Yang T.C."/>
            <person name="Huo Q.B."/>
            <person name="Li W."/>
            <person name="Chen H.Y."/>
            <person name="Chen S.E."/>
            <person name="Zhou L.G."/>
            <person name="Ni X.B."/>
            <person name="Tian J.H."/>
            <person name="Sheng Y."/>
            <person name="Liu T."/>
            <person name="Pan Y.S."/>
            <person name="Xia L.Y."/>
            <person name="Li J."/>
            <person name="Zhao F."/>
            <person name="Cao W.C."/>
        </authorList>
    </citation>
    <scope>NUCLEOTIDE SEQUENCE [LARGE SCALE GENOMIC DNA]</scope>
    <source>
        <tissue evidence="2">Larvae</tissue>
    </source>
</reference>
<sequence>MFSSSALRAMCLDQRSFVPHLPDDPSLPSPTDDAFLTKFLRARKYDVDKAYKNIKKYFQARKNQPDLFADLNPSSIAFDVVCRKHQLVTLSHGRDPNGIPVAMVKPGTLSFSLFALQQFT</sequence>